<gene>
    <name evidence="1" type="ORF">BN971_04528</name>
</gene>
<reference evidence="1 2" key="1">
    <citation type="submission" date="2015-03" db="EMBL/GenBank/DDBJ databases">
        <authorList>
            <person name="Murphy D."/>
        </authorList>
    </citation>
    <scope>NUCLEOTIDE SEQUENCE [LARGE SCALE GENOMIC DNA]</scope>
    <source>
        <strain evidence="1 2">DSM 44277</strain>
    </source>
</reference>
<dbReference type="Proteomes" id="UP000198875">
    <property type="component" value="Unassembled WGS sequence"/>
</dbReference>
<dbReference type="AlphaFoldDB" id="A0A0U0WDQ9"/>
<evidence type="ECO:0000313" key="1">
    <source>
        <dbReference type="EMBL" id="CPR13221.1"/>
    </source>
</evidence>
<name>A0A0U0WDQ9_MYCBE</name>
<dbReference type="RefSeq" id="WP_169718623.1">
    <property type="nucleotide sequence ID" value="NZ_CSTD01000006.1"/>
</dbReference>
<sequence>MRYVENPLPHPISATRLELLAPRRIVIRNDRVRFDRVRAPRSQGRDS</sequence>
<proteinExistence type="predicted"/>
<evidence type="ECO:0000313" key="2">
    <source>
        <dbReference type="Proteomes" id="UP000198875"/>
    </source>
</evidence>
<protein>
    <submittedName>
        <fullName evidence="1">Uncharacterized protein</fullName>
    </submittedName>
</protein>
<organism evidence="1 2">
    <name type="scientific">Mycobacterium bohemicum DSM 44277</name>
    <dbReference type="NCBI Taxonomy" id="1236609"/>
    <lineage>
        <taxon>Bacteria</taxon>
        <taxon>Bacillati</taxon>
        <taxon>Actinomycetota</taxon>
        <taxon>Actinomycetes</taxon>
        <taxon>Mycobacteriales</taxon>
        <taxon>Mycobacteriaceae</taxon>
        <taxon>Mycobacterium</taxon>
    </lineage>
</organism>
<accession>A0A0U0WDQ9</accession>
<dbReference type="EMBL" id="CSTD01000006">
    <property type="protein sequence ID" value="CPR13221.1"/>
    <property type="molecule type" value="Genomic_DNA"/>
</dbReference>